<sequence length="238" mass="27309">MTEGKNALELIVIDPEIQRIRDYENKWLVGYEQFLKVDTPNRHCILTEPKILMEAWFEHGVHYTSDSVYSFVAPTPLYDNIPEDLENALEIACGQIRCNILRYKNIPEYHWPEFLLISPAIPAGQFGNQSEIKAGFTDPVNGPSFKLVFETEGKPAKDRAEIILITGIHCVQDNYSGLSANILLRHMKPLVIGRLLKFRLAVNNNWKTLELNFPSDLNIMLRDSVDLSTQKYQKCCKQ</sequence>
<proteinExistence type="predicted"/>
<protein>
    <submittedName>
        <fullName evidence="1">Uncharacterized protein</fullName>
    </submittedName>
</protein>
<evidence type="ECO:0000313" key="1">
    <source>
        <dbReference type="EMBL" id="PKH44879.1"/>
    </source>
</evidence>
<accession>A0A2J1DRX6</accession>
<evidence type="ECO:0000313" key="2">
    <source>
        <dbReference type="Proteomes" id="UP000233649"/>
    </source>
</evidence>
<gene>
    <name evidence="1" type="ORF">CVH13_01703</name>
</gene>
<organism evidence="1 2">
    <name type="scientific">Dehalococcoides mccartyi</name>
    <dbReference type="NCBI Taxonomy" id="61435"/>
    <lineage>
        <taxon>Bacteria</taxon>
        <taxon>Bacillati</taxon>
        <taxon>Chloroflexota</taxon>
        <taxon>Dehalococcoidia</taxon>
        <taxon>Dehalococcoidales</taxon>
        <taxon>Dehalococcoidaceae</taxon>
        <taxon>Dehalococcoides</taxon>
    </lineage>
</organism>
<name>A0A2J1DRX6_9CHLR</name>
<dbReference type="Proteomes" id="UP000233649">
    <property type="component" value="Unassembled WGS sequence"/>
</dbReference>
<comment type="caution">
    <text evidence="1">The sequence shown here is derived from an EMBL/GenBank/DDBJ whole genome shotgun (WGS) entry which is preliminary data.</text>
</comment>
<dbReference type="EMBL" id="PHFD01000409">
    <property type="protein sequence ID" value="PKH44879.1"/>
    <property type="molecule type" value="Genomic_DNA"/>
</dbReference>
<dbReference type="AlphaFoldDB" id="A0A2J1DRX6"/>
<reference evidence="1 2" key="1">
    <citation type="journal article" date="2017" name="FEMS Microbiol. Ecol.">
        <title>Reconstructed genomes of novel Dehalococcoides mccartyi strains from 1,2,3,4-tetrachlorodibenzo-p-dioxin-dechlorinating enrichment cultures reveal divergent reductive dehalogenase gene profiles.</title>
        <authorList>
            <person name="Dam H.T."/>
            <person name="Vollmers J."/>
            <person name="Kaster A.K."/>
            <person name="Haggblom M.M."/>
        </authorList>
    </citation>
    <scope>NUCLEOTIDE SEQUENCE [LARGE SCALE GENOMIC DNA]</scope>
    <source>
        <strain evidence="1 2">H1-3-2.001</strain>
    </source>
</reference>